<dbReference type="AlphaFoldDB" id="A0A1F6CC30"/>
<protein>
    <submittedName>
        <fullName evidence="2">Uncharacterized protein</fullName>
    </submittedName>
</protein>
<name>A0A1F6CC30_9BACT</name>
<feature type="region of interest" description="Disordered" evidence="1">
    <location>
        <begin position="1"/>
        <end position="22"/>
    </location>
</feature>
<feature type="compositionally biased region" description="Polar residues" evidence="1">
    <location>
        <begin position="12"/>
        <end position="22"/>
    </location>
</feature>
<comment type="caution">
    <text evidence="2">The sequence shown here is derived from an EMBL/GenBank/DDBJ whole genome shotgun (WGS) entry which is preliminary data.</text>
</comment>
<proteinExistence type="predicted"/>
<dbReference type="Proteomes" id="UP000178249">
    <property type="component" value="Unassembled WGS sequence"/>
</dbReference>
<organism evidence="2 3">
    <name type="scientific">Candidatus Kaiserbacteria bacterium RIFCSPHIGHO2_01_FULL_48_10</name>
    <dbReference type="NCBI Taxonomy" id="1798476"/>
    <lineage>
        <taxon>Bacteria</taxon>
        <taxon>Candidatus Kaiseribacteriota</taxon>
    </lineage>
</organism>
<gene>
    <name evidence="2" type="ORF">A2841_03450</name>
</gene>
<evidence type="ECO:0000256" key="1">
    <source>
        <dbReference type="SAM" id="MobiDB-lite"/>
    </source>
</evidence>
<reference evidence="2 3" key="1">
    <citation type="journal article" date="2016" name="Nat. Commun.">
        <title>Thousands of microbial genomes shed light on interconnected biogeochemical processes in an aquifer system.</title>
        <authorList>
            <person name="Anantharaman K."/>
            <person name="Brown C.T."/>
            <person name="Hug L.A."/>
            <person name="Sharon I."/>
            <person name="Castelle C.J."/>
            <person name="Probst A.J."/>
            <person name="Thomas B.C."/>
            <person name="Singh A."/>
            <person name="Wilkins M.J."/>
            <person name="Karaoz U."/>
            <person name="Brodie E.L."/>
            <person name="Williams K.H."/>
            <person name="Hubbard S.S."/>
            <person name="Banfield J.F."/>
        </authorList>
    </citation>
    <scope>NUCLEOTIDE SEQUENCE [LARGE SCALE GENOMIC DNA]</scope>
</reference>
<sequence>MILAASSLEAAPTTSPENTFPQRELTMTETLKQLGALGLFSGATISGVPFQNAYPLTSGSDSQASSVMPNLRDRSNWVLPPEYDIRYWLRGSCIGKELFVGLSVSDPANNVKAFTDPWDDALSTENLEGGAAELPEWVRGACRPPSS</sequence>
<accession>A0A1F6CC30</accession>
<evidence type="ECO:0000313" key="3">
    <source>
        <dbReference type="Proteomes" id="UP000178249"/>
    </source>
</evidence>
<dbReference type="EMBL" id="MFKP01000001">
    <property type="protein sequence ID" value="OGG46729.1"/>
    <property type="molecule type" value="Genomic_DNA"/>
</dbReference>
<evidence type="ECO:0000313" key="2">
    <source>
        <dbReference type="EMBL" id="OGG46729.1"/>
    </source>
</evidence>